<reference evidence="2" key="1">
    <citation type="submission" date="2020-09" db="EMBL/GenBank/DDBJ databases">
        <title>Iningainema tapete sp. nov. (Scytonemataceae, Cyanobacteria) from greenhouses in central Florida (USA) produces two types of nodularin with biosynthetic potential for microcystin-LR and anabaenopeptins.</title>
        <authorList>
            <person name="Berthold D.E."/>
            <person name="Lefler F.W."/>
            <person name="Huang I.-S."/>
            <person name="Abdulla H."/>
            <person name="Zimba P.V."/>
            <person name="Laughinghouse H.D. IV."/>
        </authorList>
    </citation>
    <scope>NUCLEOTIDE SEQUENCE</scope>
    <source>
        <strain evidence="2">BLCCT55</strain>
    </source>
</reference>
<organism evidence="2 3">
    <name type="scientific">Iningainema tapete BLCC-T55</name>
    <dbReference type="NCBI Taxonomy" id="2748662"/>
    <lineage>
        <taxon>Bacteria</taxon>
        <taxon>Bacillati</taxon>
        <taxon>Cyanobacteriota</taxon>
        <taxon>Cyanophyceae</taxon>
        <taxon>Nostocales</taxon>
        <taxon>Scytonemataceae</taxon>
        <taxon>Iningainema tapete</taxon>
    </lineage>
</organism>
<proteinExistence type="predicted"/>
<dbReference type="AlphaFoldDB" id="A0A8J7C5S9"/>
<comment type="caution">
    <text evidence="2">The sequence shown here is derived from an EMBL/GenBank/DDBJ whole genome shotgun (WGS) entry which is preliminary data.</text>
</comment>
<dbReference type="Pfam" id="PF13264">
    <property type="entry name" value="DUF4055"/>
    <property type="match status" value="1"/>
</dbReference>
<evidence type="ECO:0000259" key="1">
    <source>
        <dbReference type="Pfam" id="PF13264"/>
    </source>
</evidence>
<evidence type="ECO:0000313" key="3">
    <source>
        <dbReference type="Proteomes" id="UP000629098"/>
    </source>
</evidence>
<dbReference type="RefSeq" id="WP_190825444.1">
    <property type="nucleotide sequence ID" value="NZ_CAWPPI010000013.1"/>
</dbReference>
<sequence length="465" mass="51918">MSQEAKNLPLSLSHAAAAAVGKLKLLWDCWNDLEGVEKSYLPQETKEPPKAYADRIKRTTFDNRFEPAIKDYAGLLSVFSLNQDAAQSILDNKDNIDQQGNDIWSFFHEADQMVLRDGWCAILVEFPPDNPDIQSQADLLASDRHPYLVAIDRRDILNWRFAYVSGKPKLQRVTIQERRLEPDGEFGEVEQIYYRVLKPGEYAVYQIVEGSGGQNQLILVDSGTTSLSEIPLVCYSVTEGKLFSAKPPFLNLAKINIEHYQKRSQLNEVLRKCNLPVPVRRGLIRTADDLQKVPPLVIGPNSVIDIPENGDFFFAEPSGAAIAASREDIKDREAAMDRMTLDFLTSGKHQKTATEVVLDSTKTSANLKGVARRKESAAQQIFQLWVQYTGEPTGGSIAMDDSLLQMPLDPQATEKLESLAQTGFISQRTLLLLLQRGKVLPRQFDVDAEVAATEAAGNQIQIEEV</sequence>
<dbReference type="Proteomes" id="UP000629098">
    <property type="component" value="Unassembled WGS sequence"/>
</dbReference>
<gene>
    <name evidence="2" type="ORF">ICL16_03185</name>
</gene>
<feature type="domain" description="DUF4055" evidence="1">
    <location>
        <begin position="248"/>
        <end position="388"/>
    </location>
</feature>
<accession>A0A8J7C5S9</accession>
<protein>
    <submittedName>
        <fullName evidence="2">DUF4055 domain-containing protein</fullName>
    </submittedName>
</protein>
<dbReference type="EMBL" id="JACXAE010000013">
    <property type="protein sequence ID" value="MBD2771151.1"/>
    <property type="molecule type" value="Genomic_DNA"/>
</dbReference>
<keyword evidence="3" id="KW-1185">Reference proteome</keyword>
<evidence type="ECO:0000313" key="2">
    <source>
        <dbReference type="EMBL" id="MBD2771151.1"/>
    </source>
</evidence>
<name>A0A8J7C5S9_9CYAN</name>
<dbReference type="InterPro" id="IPR025129">
    <property type="entry name" value="DUF4055"/>
</dbReference>